<feature type="domain" description="PUL" evidence="10">
    <location>
        <begin position="482"/>
        <end position="765"/>
    </location>
</feature>
<comment type="similarity">
    <text evidence="3">Belongs to the WD repeat PLAP family.</text>
</comment>
<dbReference type="PANTHER" id="PTHR19849:SF0">
    <property type="entry name" value="PHOSPHOLIPASE A-2-ACTIVATING PROTEIN"/>
    <property type="match status" value="1"/>
</dbReference>
<dbReference type="PROSITE" id="PS51394">
    <property type="entry name" value="PFU"/>
    <property type="match status" value="1"/>
</dbReference>
<gene>
    <name evidence="11" type="ordered locus">Cd36_09100</name>
    <name evidence="12" type="ORF">CD36_09100</name>
</gene>
<dbReference type="AlphaFoldDB" id="B9W8Y4"/>
<dbReference type="HOGENOM" id="CLU_011791_2_0_1"/>
<dbReference type="PROSITE" id="PS51396">
    <property type="entry name" value="PUL"/>
    <property type="match status" value="1"/>
</dbReference>
<feature type="repeat" description="WD" evidence="8">
    <location>
        <begin position="9"/>
        <end position="40"/>
    </location>
</feature>
<dbReference type="eggNOG" id="KOG0301">
    <property type="taxonomic scope" value="Eukaryota"/>
</dbReference>
<evidence type="ECO:0000259" key="10">
    <source>
        <dbReference type="PROSITE" id="PS51396"/>
    </source>
</evidence>
<dbReference type="SMART" id="SM00320">
    <property type="entry name" value="WD40"/>
    <property type="match status" value="7"/>
</dbReference>
<keyword evidence="13" id="KW-1185">Reference proteome</keyword>
<dbReference type="InterPro" id="IPR001680">
    <property type="entry name" value="WD40_rpt"/>
</dbReference>
<evidence type="ECO:0000256" key="4">
    <source>
        <dbReference type="ARBA" id="ARBA00022490"/>
    </source>
</evidence>
<dbReference type="SUPFAM" id="SSF50978">
    <property type="entry name" value="WD40 repeat-like"/>
    <property type="match status" value="1"/>
</dbReference>
<feature type="repeat" description="WD" evidence="8">
    <location>
        <begin position="172"/>
        <end position="213"/>
    </location>
</feature>
<dbReference type="PROSITE" id="PS00678">
    <property type="entry name" value="WD_REPEATS_1"/>
    <property type="match status" value="1"/>
</dbReference>
<protein>
    <submittedName>
        <fullName evidence="12">Polyubiquitin binding protein, putative</fullName>
    </submittedName>
</protein>
<dbReference type="InterPro" id="IPR038122">
    <property type="entry name" value="PFU_sf"/>
</dbReference>
<sequence length="765" mass="85114">MSYKLSSTLFGHEQDVKDVAITENGGLVSVSRDGTTRIWSDIYTTQSEATILFQSPTNSFINSVASFNDLIASGGQDAMIYLSDEHGDDKYQLIGHEGNVCSMSYSHGQLISSSWDCTAIVWNLEEFIPKYILSGHESSVWDCQVLGEDQYLTCGADKTIRLWQGKSEVKQFIGHLDVIRKLLILEGGKQFLSCSNDGSIKLWDLQTGKNLQTFYGHDSFVYDLAWIANDRFVSTGEDRTARVWDLATGNVLQVITLPCISIWCVAALPNGDFAVGGSDNLIRVFTADPERVAPEEELLKFKEAVQSSSIAEQSLDDLKKTDIPGYEALSQPGKQEGSTIMVKNPNSGTIEAHQWSGGEWHKIGDVVGSSSSGKKQTYQGKEYDFVFDVDIKDGEPPLKLPYNVNDNPYTAAEKFLGDNNLPASYTDEVVRFLQKNTEGVSLQESSNNSNNISDERVIDPYSDAYNRQQQQQQQQQLKSALKVIPSKSYIYFTDYKTGSLVNGLKKLNSSQDTEVQLSDQDLSVVESSLLDLKSKEALDLITRYCSHIIRKWTASAKLIGFDLLRVSIPKVTTVDILTSTDAAEVILDVVNLGFENINVENPALLMMILKVLNNLVGTTLFVQLYIDPCGTDNKLYEYNTFFKNLLKKLQNNTVKLTQSAKLYTSTITALTTLVYNLSAYQLQTSALKNNIESSKPVIEFMDNLGHQIVASSSEAAYRLAVAYGNFKYGELYTKETPSWLAEVGILYAINGEQRFLDIAEDLKNI</sequence>
<dbReference type="GO" id="GO:0043130">
    <property type="term" value="F:ubiquitin binding"/>
    <property type="evidence" value="ECO:0007669"/>
    <property type="project" value="TreeGrafter"/>
</dbReference>
<dbReference type="InterPro" id="IPR020472">
    <property type="entry name" value="WD40_PAC1"/>
</dbReference>
<dbReference type="InterPro" id="IPR015155">
    <property type="entry name" value="PFU"/>
</dbReference>
<dbReference type="Gene3D" id="3.10.20.870">
    <property type="entry name" value="PFU (PLAA family ubiquitin binding), C-terminal domain"/>
    <property type="match status" value="1"/>
</dbReference>
<dbReference type="PRINTS" id="PR00320">
    <property type="entry name" value="GPROTEINBRPT"/>
</dbReference>
<feature type="domain" description="PFU" evidence="9">
    <location>
        <begin position="352"/>
        <end position="447"/>
    </location>
</feature>
<dbReference type="RefSeq" id="XP_002417554.1">
    <property type="nucleotide sequence ID" value="XM_002417509.1"/>
</dbReference>
<dbReference type="Gene3D" id="2.130.10.10">
    <property type="entry name" value="YVTN repeat-like/Quinoprotein amine dehydrogenase"/>
    <property type="match status" value="1"/>
</dbReference>
<dbReference type="Pfam" id="PF00400">
    <property type="entry name" value="WD40"/>
    <property type="match status" value="6"/>
</dbReference>
<organism evidence="12 13">
    <name type="scientific">Candida dubliniensis (strain CD36 / ATCC MYA-646 / CBS 7987 / NCPF 3949 / NRRL Y-17841)</name>
    <name type="common">Yeast</name>
    <dbReference type="NCBI Taxonomy" id="573826"/>
    <lineage>
        <taxon>Eukaryota</taxon>
        <taxon>Fungi</taxon>
        <taxon>Dikarya</taxon>
        <taxon>Ascomycota</taxon>
        <taxon>Saccharomycotina</taxon>
        <taxon>Pichiomycetes</taxon>
        <taxon>Debaryomycetaceae</taxon>
        <taxon>Candida/Lodderomyces clade</taxon>
        <taxon>Candida</taxon>
    </lineage>
</organism>
<proteinExistence type="inferred from homology"/>
<keyword evidence="4" id="KW-0963">Cytoplasm</keyword>
<dbReference type="GO" id="GO:0005634">
    <property type="term" value="C:nucleus"/>
    <property type="evidence" value="ECO:0007669"/>
    <property type="project" value="UniProtKB-SubCell"/>
</dbReference>
<dbReference type="Pfam" id="PF08324">
    <property type="entry name" value="PUL"/>
    <property type="match status" value="1"/>
</dbReference>
<dbReference type="PROSITE" id="PS50294">
    <property type="entry name" value="WD_REPEATS_REGION"/>
    <property type="match status" value="2"/>
</dbReference>
<dbReference type="GO" id="GO:0043161">
    <property type="term" value="P:proteasome-mediated ubiquitin-dependent protein catabolic process"/>
    <property type="evidence" value="ECO:0007669"/>
    <property type="project" value="TreeGrafter"/>
</dbReference>
<comment type="subcellular location">
    <subcellularLocation>
        <location evidence="2">Cytoplasm</location>
    </subcellularLocation>
    <subcellularLocation>
        <location evidence="1">Nucleus</location>
    </subcellularLocation>
</comment>
<dbReference type="FunFam" id="2.130.10.10:FF:000175">
    <property type="entry name" value="Phospholipase A-2-activating protein"/>
    <property type="match status" value="1"/>
</dbReference>
<dbReference type="PROSITE" id="PS50082">
    <property type="entry name" value="WD_REPEATS_2"/>
    <property type="match status" value="4"/>
</dbReference>
<dbReference type="InterPro" id="IPR015943">
    <property type="entry name" value="WD40/YVTN_repeat-like_dom_sf"/>
</dbReference>
<accession>B9W8Y4</accession>
<dbReference type="EMBL" id="FM992688">
    <property type="protein sequence ID" value="CAX45209.1"/>
    <property type="molecule type" value="Genomic_DNA"/>
</dbReference>
<dbReference type="InterPro" id="IPR013535">
    <property type="entry name" value="PUL_dom"/>
</dbReference>
<dbReference type="InterPro" id="IPR036322">
    <property type="entry name" value="WD40_repeat_dom_sf"/>
</dbReference>
<dbReference type="VEuPathDB" id="FungiDB:CD36_09100"/>
<feature type="repeat" description="WD" evidence="8">
    <location>
        <begin position="93"/>
        <end position="125"/>
    </location>
</feature>
<name>B9W8Y4_CANDC</name>
<evidence type="ECO:0000256" key="8">
    <source>
        <dbReference type="PROSITE-ProRule" id="PRU00221"/>
    </source>
</evidence>
<dbReference type="PANTHER" id="PTHR19849">
    <property type="entry name" value="PHOSPHOLIPASE A-2-ACTIVATING PROTEIN"/>
    <property type="match status" value="1"/>
</dbReference>
<dbReference type="Gene3D" id="1.25.10.10">
    <property type="entry name" value="Leucine-rich Repeat Variant"/>
    <property type="match status" value="1"/>
</dbReference>
<evidence type="ECO:0000256" key="7">
    <source>
        <dbReference type="ARBA" id="ARBA00023242"/>
    </source>
</evidence>
<evidence type="ECO:0000256" key="1">
    <source>
        <dbReference type="ARBA" id="ARBA00004123"/>
    </source>
</evidence>
<dbReference type="OrthoDB" id="10265988at2759"/>
<dbReference type="InterPro" id="IPR019775">
    <property type="entry name" value="WD40_repeat_CS"/>
</dbReference>
<dbReference type="CDD" id="cd00200">
    <property type="entry name" value="WD40"/>
    <property type="match status" value="1"/>
</dbReference>
<evidence type="ECO:0000256" key="2">
    <source>
        <dbReference type="ARBA" id="ARBA00004496"/>
    </source>
</evidence>
<evidence type="ECO:0000313" key="13">
    <source>
        <dbReference type="Proteomes" id="UP000002605"/>
    </source>
</evidence>
<dbReference type="Pfam" id="PF09070">
    <property type="entry name" value="PFU"/>
    <property type="match status" value="1"/>
</dbReference>
<dbReference type="KEGG" id="cdu:CD36_09100"/>
<keyword evidence="5 8" id="KW-0853">WD repeat</keyword>
<dbReference type="GO" id="GO:0010992">
    <property type="term" value="P:ubiquitin recycling"/>
    <property type="evidence" value="ECO:0007669"/>
    <property type="project" value="TreeGrafter"/>
</dbReference>
<dbReference type="CGD" id="CAL0000164308">
    <property type="gene designation" value="Cd36_09100"/>
</dbReference>
<evidence type="ECO:0000313" key="12">
    <source>
        <dbReference type="EMBL" id="CAX45209.1"/>
    </source>
</evidence>
<dbReference type="InterPro" id="IPR011989">
    <property type="entry name" value="ARM-like"/>
</dbReference>
<feature type="repeat" description="WD" evidence="8">
    <location>
        <begin position="214"/>
        <end position="254"/>
    </location>
</feature>
<dbReference type="GeneID" id="8045101"/>
<evidence type="ECO:0000256" key="6">
    <source>
        <dbReference type="ARBA" id="ARBA00022737"/>
    </source>
</evidence>
<dbReference type="Proteomes" id="UP000002605">
    <property type="component" value="Chromosome 1"/>
</dbReference>
<evidence type="ECO:0000256" key="5">
    <source>
        <dbReference type="ARBA" id="ARBA00022574"/>
    </source>
</evidence>
<evidence type="ECO:0000313" key="11">
    <source>
        <dbReference type="CGD" id="CAL0000164308"/>
    </source>
</evidence>
<keyword evidence="7" id="KW-0539">Nucleus</keyword>
<evidence type="ECO:0000259" key="9">
    <source>
        <dbReference type="PROSITE" id="PS51394"/>
    </source>
</evidence>
<evidence type="ECO:0000256" key="3">
    <source>
        <dbReference type="ARBA" id="ARBA00008495"/>
    </source>
</evidence>
<dbReference type="GO" id="GO:0005737">
    <property type="term" value="C:cytoplasm"/>
    <property type="evidence" value="ECO:0007669"/>
    <property type="project" value="UniProtKB-SubCell"/>
</dbReference>
<keyword evidence="6" id="KW-0677">Repeat</keyword>
<reference evidence="12 13" key="1">
    <citation type="journal article" date="2009" name="Genome Res.">
        <title>Comparative genomics of the fungal pathogens Candida dubliniensis and Candida albicans.</title>
        <authorList>
            <person name="Jackson A.P."/>
            <person name="Gamble J.A."/>
            <person name="Yeomans T."/>
            <person name="Moran G.P."/>
            <person name="Saunders D."/>
            <person name="Harris D."/>
            <person name="Aslett M."/>
            <person name="Barrell J.F."/>
            <person name="Butler G."/>
            <person name="Citiulo F."/>
            <person name="Coleman D.C."/>
            <person name="de Groot P.W.J."/>
            <person name="Goodwin T.J."/>
            <person name="Quail M.A."/>
            <person name="McQuillan J."/>
            <person name="Munro C.A."/>
            <person name="Pain A."/>
            <person name="Poulter R.T."/>
            <person name="Rajandream M.A."/>
            <person name="Renauld H."/>
            <person name="Spiering M.J."/>
            <person name="Tivey A."/>
            <person name="Gow N.A.R."/>
            <person name="Barrell B."/>
            <person name="Sullivan D.J."/>
            <person name="Berriman M."/>
        </authorList>
    </citation>
    <scope>NUCLEOTIDE SEQUENCE [LARGE SCALE GENOMIC DNA]</scope>
    <source>
        <strain evidence="13">CD36 / ATCC MYA-646 / CBS 7987 / NCPF 3949 / NRRL Y-17841</strain>
    </source>
</reference>